<dbReference type="PANTHER" id="PTHR33678:SF2">
    <property type="match status" value="1"/>
</dbReference>
<dbReference type="Pfam" id="PF03050">
    <property type="entry name" value="DDE_Tnp_IS66"/>
    <property type="match status" value="1"/>
</dbReference>
<dbReference type="InterPro" id="IPR004291">
    <property type="entry name" value="Transposase_IS66_central"/>
</dbReference>
<dbReference type="Pfam" id="PF13817">
    <property type="entry name" value="DDE_Tnp_IS66_C"/>
    <property type="match status" value="1"/>
</dbReference>
<evidence type="ECO:0000259" key="2">
    <source>
        <dbReference type="Pfam" id="PF13817"/>
    </source>
</evidence>
<gene>
    <name evidence="3" type="ORF">DIW15_04775</name>
</gene>
<accession>A0A3D4S692</accession>
<proteinExistence type="predicted"/>
<dbReference type="InterPro" id="IPR052344">
    <property type="entry name" value="Transposase-related"/>
</dbReference>
<dbReference type="PANTHER" id="PTHR33678">
    <property type="entry name" value="BLL1576 PROTEIN"/>
    <property type="match status" value="1"/>
</dbReference>
<sequence length="369" mass="42803">MYKKVYYQHACECPSCKRDGEDVIKKAPVPKQPITHSPASPSVLAQLLHQKIEMSLPFYRQEKEWLTYGLKVPRRTLANWFITGTEKWLMPIWQQLREHLLKEKILHADETYYRLLSSDKQKTYYWLFRTIQQAKQLIVLFQHNLTRSSTVPETFLGDYEGFLHCDAYSAYGTLEKVTLVNCWAHLRRKFIEAKGTLSKSAKAEEGIEFCDALFRIEREIQDLPPEKKYQVRNEKSKPILDSFRQWISSFHVLSGSKLGEAIGYALNHRTGFMIFLLDGRCAISNNLAERSIRPTTIGRKNWHFSVSQRGAIANGIVYSLVETAKANGINPTKYFEFLFEKLPNLDNLSDSVVLEGYLPWSDHVQLICK</sequence>
<dbReference type="AlphaFoldDB" id="A0A3D4S692"/>
<name>A0A3D4S692_9ENTE</name>
<organism evidence="3 4">
    <name type="scientific">Bavariicoccus seileri</name>
    <dbReference type="NCBI Taxonomy" id="549685"/>
    <lineage>
        <taxon>Bacteria</taxon>
        <taxon>Bacillati</taxon>
        <taxon>Bacillota</taxon>
        <taxon>Bacilli</taxon>
        <taxon>Lactobacillales</taxon>
        <taxon>Enterococcaceae</taxon>
        <taxon>Bavariicoccus</taxon>
    </lineage>
</organism>
<evidence type="ECO:0000259" key="1">
    <source>
        <dbReference type="Pfam" id="PF03050"/>
    </source>
</evidence>
<dbReference type="InterPro" id="IPR039552">
    <property type="entry name" value="IS66_C"/>
</dbReference>
<dbReference type="NCBIfam" id="NF033517">
    <property type="entry name" value="transpos_IS66"/>
    <property type="match status" value="1"/>
</dbReference>
<reference evidence="3 4" key="1">
    <citation type="journal article" date="2018" name="Nat. Biotechnol.">
        <title>A standardized bacterial taxonomy based on genome phylogeny substantially revises the tree of life.</title>
        <authorList>
            <person name="Parks D.H."/>
            <person name="Chuvochina M."/>
            <person name="Waite D.W."/>
            <person name="Rinke C."/>
            <person name="Skarshewski A."/>
            <person name="Chaumeil P.A."/>
            <person name="Hugenholtz P."/>
        </authorList>
    </citation>
    <scope>NUCLEOTIDE SEQUENCE [LARGE SCALE GENOMIC DNA]</scope>
    <source>
        <strain evidence="3">UBA11306</strain>
    </source>
</reference>
<protein>
    <submittedName>
        <fullName evidence="3">IS66 family transposase</fullName>
    </submittedName>
</protein>
<evidence type="ECO:0000313" key="3">
    <source>
        <dbReference type="EMBL" id="HCS94002.1"/>
    </source>
</evidence>
<feature type="domain" description="Transposase IS66 central" evidence="1">
    <location>
        <begin position="37"/>
        <end position="311"/>
    </location>
</feature>
<dbReference type="Proteomes" id="UP000262195">
    <property type="component" value="Unassembled WGS sequence"/>
</dbReference>
<dbReference type="EMBL" id="DQHO01000031">
    <property type="protein sequence ID" value="HCS94002.1"/>
    <property type="molecule type" value="Genomic_DNA"/>
</dbReference>
<comment type="caution">
    <text evidence="3">The sequence shown here is derived from an EMBL/GenBank/DDBJ whole genome shotgun (WGS) entry which is preliminary data.</text>
</comment>
<feature type="domain" description="Transposase IS66 C-terminal" evidence="2">
    <location>
        <begin position="319"/>
        <end position="346"/>
    </location>
</feature>
<evidence type="ECO:0000313" key="4">
    <source>
        <dbReference type="Proteomes" id="UP000262195"/>
    </source>
</evidence>